<dbReference type="RefSeq" id="WP_035113330.1">
    <property type="nucleotide sequence ID" value="NZ_CP047046.1"/>
</dbReference>
<dbReference type="Proteomes" id="UP000030145">
    <property type="component" value="Unassembled WGS sequence"/>
</dbReference>
<dbReference type="EMBL" id="JRVJ01000003">
    <property type="protein sequence ID" value="KGM19121.1"/>
    <property type="molecule type" value="Genomic_DNA"/>
</dbReference>
<reference evidence="2 3" key="1">
    <citation type="submission" date="2014-10" db="EMBL/GenBank/DDBJ databases">
        <title>Whole Genome sequence of Corynebacterium auriscanis strain CIP 106629.</title>
        <authorList>
            <person name="Hassan S.S."/>
            <person name="Jamal S.B."/>
            <person name="Tiwari S."/>
            <person name="Oliveira L.D.C."/>
            <person name="Souza F."/>
            <person name="Mariano D.C."/>
            <person name="Almeida S."/>
            <person name="Dorella F."/>
            <person name="Pereira F."/>
            <person name="Carvalho A."/>
            <person name="Leal C.A."/>
            <person name="Soares S.D.C."/>
            <person name="Figueiredo H.C."/>
            <person name="Silva A."/>
            <person name="Azevedo V.A."/>
        </authorList>
    </citation>
    <scope>NUCLEOTIDE SEQUENCE [LARGE SCALE GENOMIC DNA]</scope>
    <source>
        <strain evidence="2 3">CIP 106629</strain>
    </source>
</reference>
<accession>A0A0A2DQG8</accession>
<gene>
    <name evidence="2" type="ORF">MA47_02810</name>
</gene>
<evidence type="ECO:0000256" key="1">
    <source>
        <dbReference type="SAM" id="MobiDB-lite"/>
    </source>
</evidence>
<organism evidence="2 3">
    <name type="scientific">Corynebacterium auriscanis</name>
    <dbReference type="NCBI Taxonomy" id="99807"/>
    <lineage>
        <taxon>Bacteria</taxon>
        <taxon>Bacillati</taxon>
        <taxon>Actinomycetota</taxon>
        <taxon>Actinomycetes</taxon>
        <taxon>Mycobacteriales</taxon>
        <taxon>Corynebacteriaceae</taxon>
        <taxon>Corynebacterium</taxon>
    </lineage>
</organism>
<evidence type="ECO:0000313" key="2">
    <source>
        <dbReference type="EMBL" id="KGM19121.1"/>
    </source>
</evidence>
<sequence>MPPPLPTSRRKFTVLLTVLLVVLFTAAVVLSTALRQPDMQASTGSTTTESEKDQSTTKEKHHKQDKSESDRDNAKKDHKNRTRSAQATNNAGDAPHGAGAFSMTGPAAIHGATYDVMPYQLPLNPAGPQATMVRWVDGLGVSPQRARQGTVYVLGHAWGSAPLVFNPISETVTAAVNLNKPPRMINGTDNKPVKRYATGTLNGSRITMRDNSGHARTWRVTNSWLADKNEAIVDPDVMAQHRPGRIILIACAVSGAQDLGYNVIVEGTLA</sequence>
<keyword evidence="3" id="KW-1185">Reference proteome</keyword>
<name>A0A0A2DQG8_9CORY</name>
<evidence type="ECO:0000313" key="3">
    <source>
        <dbReference type="Proteomes" id="UP000030145"/>
    </source>
</evidence>
<protein>
    <recommendedName>
        <fullName evidence="4">Sortase</fullName>
    </recommendedName>
</protein>
<dbReference type="AlphaFoldDB" id="A0A0A2DQG8"/>
<proteinExistence type="predicted"/>
<feature type="region of interest" description="Disordered" evidence="1">
    <location>
        <begin position="38"/>
        <end position="99"/>
    </location>
</feature>
<dbReference type="GeneID" id="300552481"/>
<comment type="caution">
    <text evidence="2">The sequence shown here is derived from an EMBL/GenBank/DDBJ whole genome shotgun (WGS) entry which is preliminary data.</text>
</comment>
<feature type="compositionally biased region" description="Polar residues" evidence="1">
    <location>
        <begin position="39"/>
        <end position="48"/>
    </location>
</feature>
<feature type="compositionally biased region" description="Basic and acidic residues" evidence="1">
    <location>
        <begin position="65"/>
        <end position="75"/>
    </location>
</feature>
<feature type="compositionally biased region" description="Basic and acidic residues" evidence="1">
    <location>
        <begin position="49"/>
        <end position="58"/>
    </location>
</feature>
<evidence type="ECO:0008006" key="4">
    <source>
        <dbReference type="Google" id="ProtNLM"/>
    </source>
</evidence>